<keyword evidence="1" id="KW-0812">Transmembrane</keyword>
<evidence type="ECO:0000313" key="3">
    <source>
        <dbReference type="Proteomes" id="UP000029879"/>
    </source>
</evidence>
<feature type="transmembrane region" description="Helical" evidence="1">
    <location>
        <begin position="47"/>
        <end position="69"/>
    </location>
</feature>
<protein>
    <recommendedName>
        <fullName evidence="4">Transmembrane protein</fullName>
    </recommendedName>
</protein>
<feature type="transmembrane region" description="Helical" evidence="1">
    <location>
        <begin position="7"/>
        <end position="27"/>
    </location>
</feature>
<proteinExistence type="predicted"/>
<name>A0AB34PAS5_9XANT</name>
<evidence type="ECO:0008006" key="4">
    <source>
        <dbReference type="Google" id="ProtNLM"/>
    </source>
</evidence>
<dbReference type="AlphaFoldDB" id="A0AB34PAS5"/>
<sequence>MAQRDRSWWRWGMPLLGVLVAIAQLAWEHSHGGVRSHHLLNRADLPAISNWWGLLSLPLVGWLAVSVVARRAAGDGAVFRYAVAGAVGAWVAGGSLSVAFVLGNESVAFGVLVTLLLCAVVVRAYRAEYLFGFVLGMTFVFGAVLPCIVFVAIASASAIAHFALWPALRRLIGKTRRRQLQIQGGAVRD</sequence>
<evidence type="ECO:0000256" key="1">
    <source>
        <dbReference type="SAM" id="Phobius"/>
    </source>
</evidence>
<evidence type="ECO:0000313" key="2">
    <source>
        <dbReference type="EMBL" id="KGK58436.1"/>
    </source>
</evidence>
<feature type="transmembrane region" description="Helical" evidence="1">
    <location>
        <begin position="132"/>
        <end position="165"/>
    </location>
</feature>
<feature type="transmembrane region" description="Helical" evidence="1">
    <location>
        <begin position="81"/>
        <end position="101"/>
    </location>
</feature>
<feature type="transmembrane region" description="Helical" evidence="1">
    <location>
        <begin position="107"/>
        <end position="125"/>
    </location>
</feature>
<comment type="caution">
    <text evidence="2">The sequence shown here is derived from an EMBL/GenBank/DDBJ whole genome shotgun (WGS) entry which is preliminary data.</text>
</comment>
<dbReference type="Proteomes" id="UP000029879">
    <property type="component" value="Unassembled WGS sequence"/>
</dbReference>
<keyword evidence="1" id="KW-1133">Transmembrane helix</keyword>
<gene>
    <name evidence="2" type="ORF">NC00_07585</name>
</gene>
<dbReference type="EMBL" id="JRQI01000022">
    <property type="protein sequence ID" value="KGK58436.1"/>
    <property type="molecule type" value="Genomic_DNA"/>
</dbReference>
<accession>A0AB34PAS5</accession>
<keyword evidence="1" id="KW-0472">Membrane</keyword>
<reference evidence="2 3" key="1">
    <citation type="submission" date="2014-10" db="EMBL/GenBank/DDBJ databases">
        <title>Genome sequence of a Xanthomonas strain that is pathogenic on beans.</title>
        <authorList>
            <person name="Aritua V."/>
            <person name="Sapp M."/>
            <person name="Harrison J."/>
            <person name="Smith J."/>
            <person name="Studholme D."/>
        </authorList>
    </citation>
    <scope>NUCLEOTIDE SEQUENCE [LARGE SCALE GENOMIC DNA]</scope>
    <source>
        <strain evidence="2 3">Nyagatare</strain>
    </source>
</reference>
<organism evidence="2 3">
    <name type="scientific">Xanthomonas cannabis pv. phaseoli</name>
    <dbReference type="NCBI Taxonomy" id="1885902"/>
    <lineage>
        <taxon>Bacteria</taxon>
        <taxon>Pseudomonadati</taxon>
        <taxon>Pseudomonadota</taxon>
        <taxon>Gammaproteobacteria</taxon>
        <taxon>Lysobacterales</taxon>
        <taxon>Lysobacteraceae</taxon>
        <taxon>Xanthomonas</taxon>
    </lineage>
</organism>